<dbReference type="RefSeq" id="WP_125135967.1">
    <property type="nucleotide sequence ID" value="NZ_LR130778.1"/>
</dbReference>
<feature type="binding site" evidence="5">
    <location>
        <position position="144"/>
    </location>
    <ligand>
        <name>ATP</name>
        <dbReference type="ChEBI" id="CHEBI:30616"/>
    </ligand>
</feature>
<dbReference type="UniPathway" id="UPA00074">
    <property type="reaction ID" value="UER00942"/>
</dbReference>
<reference evidence="8 9" key="1">
    <citation type="submission" date="2018-09" db="EMBL/GenBank/DDBJ databases">
        <authorList>
            <person name="Postec A."/>
        </authorList>
    </citation>
    <scope>NUCLEOTIDE SEQUENCE [LARGE SCALE GENOMIC DNA]</scope>
    <source>
        <strain evidence="8">70B-A</strain>
    </source>
</reference>
<dbReference type="GO" id="GO:0004638">
    <property type="term" value="F:phosphoribosylaminoimidazole carboxylase activity"/>
    <property type="evidence" value="ECO:0007669"/>
    <property type="project" value="InterPro"/>
</dbReference>
<name>A0A3P7PC26_9FIRM</name>
<dbReference type="GO" id="GO:0034028">
    <property type="term" value="F:5-(carboxyamino)imidazole ribonucleotide synthase activity"/>
    <property type="evidence" value="ECO:0007669"/>
    <property type="project" value="UniProtKB-UniRule"/>
</dbReference>
<feature type="binding site" evidence="5">
    <location>
        <begin position="181"/>
        <end position="184"/>
    </location>
    <ligand>
        <name>ATP</name>
        <dbReference type="ChEBI" id="CHEBI:30616"/>
    </ligand>
</feature>
<feature type="binding site" evidence="5">
    <location>
        <position position="104"/>
    </location>
    <ligand>
        <name>ATP</name>
        <dbReference type="ChEBI" id="CHEBI:30616"/>
    </ligand>
</feature>
<dbReference type="InterPro" id="IPR011054">
    <property type="entry name" value="Rudment_hybrid_motif"/>
</dbReference>
<comment type="function">
    <text evidence="6">Catalyzes the ATP-dependent conversion of 5-aminoimidazole ribonucleotide (AIR) and HCO(3)- to N5-carboxyaminoimidazole ribonucleotide (N5-CAIR).</text>
</comment>
<dbReference type="EMBL" id="LR130778">
    <property type="protein sequence ID" value="VDN46458.1"/>
    <property type="molecule type" value="Genomic_DNA"/>
</dbReference>
<evidence type="ECO:0000259" key="7">
    <source>
        <dbReference type="PROSITE" id="PS50975"/>
    </source>
</evidence>
<dbReference type="OrthoDB" id="9804625at2"/>
<accession>A0A3P7PC26</accession>
<dbReference type="NCBIfam" id="NF004675">
    <property type="entry name" value="PRK06019.1-1"/>
    <property type="match status" value="1"/>
</dbReference>
<keyword evidence="3 5" id="KW-0658">Purine biosynthesis</keyword>
<protein>
    <recommendedName>
        <fullName evidence="5 6">N5-carboxyaminoimidazole ribonucleotide synthase</fullName>
        <shortName evidence="5 6">N5-CAIR synthase</shortName>
        <ecNumber evidence="5 6">6.3.4.18</ecNumber>
    </recommendedName>
    <alternativeName>
        <fullName evidence="5 6">5-(carboxyamino)imidazole ribonucleotide synthetase</fullName>
    </alternativeName>
</protein>
<dbReference type="Pfam" id="PF02222">
    <property type="entry name" value="ATP-grasp"/>
    <property type="match status" value="1"/>
</dbReference>
<dbReference type="EC" id="6.3.4.18" evidence="5 6"/>
<feature type="binding site" evidence="5">
    <location>
        <position position="189"/>
    </location>
    <ligand>
        <name>ATP</name>
        <dbReference type="ChEBI" id="CHEBI:30616"/>
    </ligand>
</feature>
<evidence type="ECO:0000256" key="2">
    <source>
        <dbReference type="ARBA" id="ARBA00022741"/>
    </source>
</evidence>
<dbReference type="InterPro" id="IPR011761">
    <property type="entry name" value="ATP-grasp"/>
</dbReference>
<dbReference type="FunFam" id="3.30.470.20:FF:000029">
    <property type="entry name" value="N5-carboxyaminoimidazole ribonucleotide synthase"/>
    <property type="match status" value="1"/>
</dbReference>
<keyword evidence="4 5" id="KW-0067">ATP-binding</keyword>
<evidence type="ECO:0000256" key="6">
    <source>
        <dbReference type="RuleBase" id="RU361200"/>
    </source>
</evidence>
<dbReference type="KEGG" id="cbar:PATL70BA_0596"/>
<dbReference type="HAMAP" id="MF_01928">
    <property type="entry name" value="PurK"/>
    <property type="match status" value="1"/>
</dbReference>
<proteinExistence type="inferred from homology"/>
<dbReference type="Pfam" id="PF17769">
    <property type="entry name" value="PurK_C"/>
    <property type="match status" value="1"/>
</dbReference>
<comment type="caution">
    <text evidence="5">Lacks conserved residue(s) required for the propagation of feature annotation.</text>
</comment>
<feature type="binding site" evidence="5">
    <location>
        <begin position="266"/>
        <end position="267"/>
    </location>
    <ligand>
        <name>ATP</name>
        <dbReference type="ChEBI" id="CHEBI:30616"/>
    </ligand>
</feature>
<dbReference type="Gene3D" id="3.40.50.20">
    <property type="match status" value="1"/>
</dbReference>
<comment type="similarity">
    <text evidence="5 6">Belongs to the PurK/PurT family.</text>
</comment>
<dbReference type="SUPFAM" id="SSF51246">
    <property type="entry name" value="Rudiment single hybrid motif"/>
    <property type="match status" value="1"/>
</dbReference>
<dbReference type="Proteomes" id="UP000279029">
    <property type="component" value="Chromosome"/>
</dbReference>
<keyword evidence="2 5" id="KW-0547">Nucleotide-binding</keyword>
<dbReference type="Pfam" id="PF22660">
    <property type="entry name" value="RS_preATP-grasp-like"/>
    <property type="match status" value="1"/>
</dbReference>
<dbReference type="GO" id="GO:0006189">
    <property type="term" value="P:'de novo' IMP biosynthetic process"/>
    <property type="evidence" value="ECO:0007669"/>
    <property type="project" value="UniProtKB-UniRule"/>
</dbReference>
<feature type="domain" description="ATP-grasp" evidence="7">
    <location>
        <begin position="108"/>
        <end position="296"/>
    </location>
</feature>
<feature type="binding site" evidence="5">
    <location>
        <position position="212"/>
    </location>
    <ligand>
        <name>ATP</name>
        <dbReference type="ChEBI" id="CHEBI:30616"/>
    </ligand>
</feature>
<keyword evidence="9" id="KW-1185">Reference proteome</keyword>
<dbReference type="SUPFAM" id="SSF56059">
    <property type="entry name" value="Glutathione synthetase ATP-binding domain-like"/>
    <property type="match status" value="1"/>
</dbReference>
<dbReference type="NCBIfam" id="TIGR01161">
    <property type="entry name" value="purK"/>
    <property type="match status" value="1"/>
</dbReference>
<dbReference type="InterPro" id="IPR040686">
    <property type="entry name" value="PurK_C"/>
</dbReference>
<comment type="pathway">
    <text evidence="5 6">Purine metabolism; IMP biosynthesis via de novo pathway; 5-amino-1-(5-phospho-D-ribosyl)imidazole-4-carboxylate from 5-amino-1-(5-phospho-D-ribosyl)imidazole (N5-CAIR route): step 1/2.</text>
</comment>
<dbReference type="SUPFAM" id="SSF52440">
    <property type="entry name" value="PreATP-grasp domain"/>
    <property type="match status" value="1"/>
</dbReference>
<dbReference type="PANTHER" id="PTHR11609:SF5">
    <property type="entry name" value="PHOSPHORIBOSYLAMINOIMIDAZOLE CARBOXYLASE"/>
    <property type="match status" value="1"/>
</dbReference>
<evidence type="ECO:0000256" key="1">
    <source>
        <dbReference type="ARBA" id="ARBA00022598"/>
    </source>
</evidence>
<dbReference type="Gene3D" id="3.30.1490.20">
    <property type="entry name" value="ATP-grasp fold, A domain"/>
    <property type="match status" value="1"/>
</dbReference>
<evidence type="ECO:0000313" key="9">
    <source>
        <dbReference type="Proteomes" id="UP000279029"/>
    </source>
</evidence>
<dbReference type="Gene3D" id="3.30.470.20">
    <property type="entry name" value="ATP-grasp fold, B domain"/>
    <property type="match status" value="1"/>
</dbReference>
<comment type="subunit">
    <text evidence="5 6">Homodimer.</text>
</comment>
<gene>
    <name evidence="5 6 8" type="primary">purK</name>
    <name evidence="8" type="ORF">PATL70BA_0596</name>
</gene>
<dbReference type="AlphaFoldDB" id="A0A3P7PC26"/>
<dbReference type="InterPro" id="IPR016185">
    <property type="entry name" value="PreATP-grasp_dom_sf"/>
</dbReference>
<keyword evidence="1 5" id="KW-0436">Ligase</keyword>
<evidence type="ECO:0000256" key="3">
    <source>
        <dbReference type="ARBA" id="ARBA00022755"/>
    </source>
</evidence>
<dbReference type="PANTHER" id="PTHR11609">
    <property type="entry name" value="PURINE BIOSYNTHESIS PROTEIN 6/7, PUR6/7"/>
    <property type="match status" value="1"/>
</dbReference>
<organism evidence="8 9">
    <name type="scientific">Petrocella atlantisensis</name>
    <dbReference type="NCBI Taxonomy" id="2173034"/>
    <lineage>
        <taxon>Bacteria</taxon>
        <taxon>Bacillati</taxon>
        <taxon>Bacillota</taxon>
        <taxon>Clostridia</taxon>
        <taxon>Lachnospirales</taxon>
        <taxon>Vallitaleaceae</taxon>
        <taxon>Petrocella</taxon>
    </lineage>
</organism>
<dbReference type="PROSITE" id="PS50975">
    <property type="entry name" value="ATP_GRASP"/>
    <property type="match status" value="1"/>
</dbReference>
<evidence type="ECO:0000256" key="5">
    <source>
        <dbReference type="HAMAP-Rule" id="MF_01928"/>
    </source>
</evidence>
<comment type="catalytic activity">
    <reaction evidence="5 6">
        <text>5-amino-1-(5-phospho-beta-D-ribosyl)imidazole + hydrogencarbonate + ATP = 5-carboxyamino-1-(5-phospho-D-ribosyl)imidazole + ADP + phosphate + 2 H(+)</text>
        <dbReference type="Rhea" id="RHEA:19317"/>
        <dbReference type="ChEBI" id="CHEBI:15378"/>
        <dbReference type="ChEBI" id="CHEBI:17544"/>
        <dbReference type="ChEBI" id="CHEBI:30616"/>
        <dbReference type="ChEBI" id="CHEBI:43474"/>
        <dbReference type="ChEBI" id="CHEBI:58730"/>
        <dbReference type="ChEBI" id="CHEBI:137981"/>
        <dbReference type="ChEBI" id="CHEBI:456216"/>
        <dbReference type="EC" id="6.3.4.18"/>
    </reaction>
</comment>
<dbReference type="InterPro" id="IPR005875">
    <property type="entry name" value="PurK"/>
</dbReference>
<dbReference type="InterPro" id="IPR054350">
    <property type="entry name" value="PurT/PurK_preATP-grasp"/>
</dbReference>
<sequence length="382" mass="42256">MSELKRIGIIGGGQLGKMMILDAKRYGYYIVTLDPTKDCPSHAISDEHIVADFDDVDAIRVLANKVDVITYEFEHIHVAILKELEKEGHAIYPTPESLAVIQNKFSQKKSLLEGGVPVPDFYEVKQRSDIHRIGQIFGYPMMLKTSTGGYDGKGNFLIKEAKDVTNAYEQLGGGKHPLMVERFVDFDKEISVLACRGIEGDLVIYPVGENKHVNSILDETAVPANISDDCTKRAMAMVTEVMNIFHGVGMFCVELFVTHDEELYVNEVAPRPHNSGHYTIEACLTSQFENHIRAIVGLPLGDVTLRTPVVMKNLLGEATGTCSVIGLMHACQISKAKVHLYGKKEVKPNRKMGHITAIGSTVDEAREAAELAFSKIKIINEE</sequence>
<evidence type="ECO:0000256" key="4">
    <source>
        <dbReference type="ARBA" id="ARBA00022840"/>
    </source>
</evidence>
<dbReference type="GO" id="GO:0005524">
    <property type="term" value="F:ATP binding"/>
    <property type="evidence" value="ECO:0007669"/>
    <property type="project" value="UniProtKB-UniRule"/>
</dbReference>
<dbReference type="GO" id="GO:0046872">
    <property type="term" value="F:metal ion binding"/>
    <property type="evidence" value="ECO:0007669"/>
    <property type="project" value="InterPro"/>
</dbReference>
<dbReference type="NCBIfam" id="NF004679">
    <property type="entry name" value="PRK06019.1-5"/>
    <property type="match status" value="1"/>
</dbReference>
<dbReference type="InterPro" id="IPR003135">
    <property type="entry name" value="ATP-grasp_carboxylate-amine"/>
</dbReference>
<comment type="function">
    <text evidence="5">Catalyzes the ATP-dependent conversion of 5-aminoimidazole ribonucleotide (AIR) and HCO(3)(-) to N5-carboxyaminoimidazole ribonucleotide (N5-CAIR).</text>
</comment>
<evidence type="ECO:0000313" key="8">
    <source>
        <dbReference type="EMBL" id="VDN46458.1"/>
    </source>
</evidence>
<dbReference type="InterPro" id="IPR013815">
    <property type="entry name" value="ATP_grasp_subdomain_1"/>
</dbReference>